<evidence type="ECO:0000256" key="1">
    <source>
        <dbReference type="SAM" id="MobiDB-lite"/>
    </source>
</evidence>
<sequence length="742" mass="83882">MPRTKNANVSLTETPPEANLEGVPPPAVVESEATDSISNVVATVRANLEEVPPPAVVESEATDSISNVVATDSNEETEALQPFKMYFSPSEYTKPFKISAKCYIHKVVGLLETNLRGKELKWFKEHPQFRHFFHMHRDANHKLMGMWLLFLRTACLEKKREVWFIVNGVPIRYSLKEFALMSGLYCHQYPKSYETKGSMEFVSRIFGPGATIKYQDVEEKFLSMKRSSDDRLRVAVLYFLSSIIVGKTKTGDKAPTVEKFFQRAVADLDLCETFPWGRYAFDQNLKDIFYIMEKCEGVVGPQKVFPSFVMPLELLAFESIPVLKNTFCVDVGSADPNCPRMCKTKFKPSTMKGFPMSDVYDKLGTTKDIQSILTPSPAEEQLLKSIMDVERGWNDKDDVVADGWHKRLVDEERSIFFEEKFNEDVGNRTFEETVIMPTRKGRRGKKGKEKVTEPPNDASSDGLAELVYTLKTTLENGFKDMHEKMMDLSKKYEDQDTRLKTMEATIQSIQVRVKSGGAKEKETDLNPDLVDYSDKEDEVGANQVMAVQDESGKDGPNSEELTKENEGGEKVMEKEMEKEGAEDDEMESEMEKEDDVDGGTKGSEVGEIEKEIEKEGDVDGGTKGSEVGEIEKEIEKEGDVDGGTKGSEVGEIEKEIEKEGDVDDEPSNNENMLKRTYKRCEKRKRISKNEVDPKEQGKKADDNVDEPRQEDAKKVKLIKKNAKKGSTTVVYRSPIVTRTKKN</sequence>
<feature type="region of interest" description="Disordered" evidence="1">
    <location>
        <begin position="439"/>
        <end position="460"/>
    </location>
</feature>
<dbReference type="EMBL" id="JAEFBK010000006">
    <property type="protein sequence ID" value="KAG7593914.1"/>
    <property type="molecule type" value="Genomic_DNA"/>
</dbReference>
<gene>
    <name evidence="4" type="ORF">ISN45_Aa01g027010</name>
</gene>
<comment type="caution">
    <text evidence="4">The sequence shown here is derived from an EMBL/GenBank/DDBJ whole genome shotgun (WGS) entry which is preliminary data.</text>
</comment>
<feature type="compositionally biased region" description="Basic and acidic residues" evidence="1">
    <location>
        <begin position="560"/>
        <end position="579"/>
    </location>
</feature>
<accession>A0A8T2CA58</accession>
<dbReference type="PANTHER" id="PTHR48449:SF1">
    <property type="entry name" value="DUF1985 DOMAIN-CONTAINING PROTEIN"/>
    <property type="match status" value="1"/>
</dbReference>
<evidence type="ECO:0000313" key="5">
    <source>
        <dbReference type="Proteomes" id="UP000694240"/>
    </source>
</evidence>
<dbReference type="Pfam" id="PF03384">
    <property type="entry name" value="DUF287"/>
    <property type="match status" value="1"/>
</dbReference>
<dbReference type="Pfam" id="PF09331">
    <property type="entry name" value="DUF1985"/>
    <property type="match status" value="1"/>
</dbReference>
<reference evidence="4 5" key="1">
    <citation type="submission" date="2020-12" db="EMBL/GenBank/DDBJ databases">
        <title>Concerted genomic and epigenomic changes stabilize Arabidopsis allopolyploids.</title>
        <authorList>
            <person name="Chen Z."/>
        </authorList>
    </citation>
    <scope>NUCLEOTIDE SEQUENCE [LARGE SCALE GENOMIC DNA]</scope>
    <source>
        <strain evidence="4">Allo738</strain>
        <tissue evidence="4">Leaf</tissue>
    </source>
</reference>
<dbReference type="AlphaFoldDB" id="A0A8T2CA58"/>
<feature type="compositionally biased region" description="Acidic residues" evidence="1">
    <location>
        <begin position="580"/>
        <end position="597"/>
    </location>
</feature>
<organism evidence="4 5">
    <name type="scientific">Arabidopsis thaliana x Arabidopsis arenosa</name>
    <dbReference type="NCBI Taxonomy" id="1240361"/>
    <lineage>
        <taxon>Eukaryota</taxon>
        <taxon>Viridiplantae</taxon>
        <taxon>Streptophyta</taxon>
        <taxon>Embryophyta</taxon>
        <taxon>Tracheophyta</taxon>
        <taxon>Spermatophyta</taxon>
        <taxon>Magnoliopsida</taxon>
        <taxon>eudicotyledons</taxon>
        <taxon>Gunneridae</taxon>
        <taxon>Pentapetalae</taxon>
        <taxon>rosids</taxon>
        <taxon>malvids</taxon>
        <taxon>Brassicales</taxon>
        <taxon>Brassicaceae</taxon>
        <taxon>Camelineae</taxon>
        <taxon>Arabidopsis</taxon>
    </lineage>
</organism>
<feature type="region of interest" description="Disordered" evidence="1">
    <location>
        <begin position="545"/>
        <end position="727"/>
    </location>
</feature>
<dbReference type="Proteomes" id="UP000694240">
    <property type="component" value="Chromosome 6"/>
</dbReference>
<proteinExistence type="predicted"/>
<feature type="compositionally biased region" description="Basic and acidic residues" evidence="1">
    <location>
        <begin position="687"/>
        <end position="714"/>
    </location>
</feature>
<keyword evidence="5" id="KW-1185">Reference proteome</keyword>
<feature type="compositionally biased region" description="Polar residues" evidence="1">
    <location>
        <begin position="1"/>
        <end position="13"/>
    </location>
</feature>
<feature type="domain" description="DUF1985" evidence="3">
    <location>
        <begin position="151"/>
        <end position="284"/>
    </location>
</feature>
<feature type="compositionally biased region" description="Basic and acidic residues" evidence="1">
    <location>
        <begin position="629"/>
        <end position="639"/>
    </location>
</feature>
<protein>
    <recommendedName>
        <fullName evidence="6">DUF1985 domain-containing protein</fullName>
    </recommendedName>
</protein>
<feature type="compositionally biased region" description="Basic and acidic residues" evidence="1">
    <location>
        <begin position="607"/>
        <end position="617"/>
    </location>
</feature>
<evidence type="ECO:0000313" key="4">
    <source>
        <dbReference type="EMBL" id="KAG7593914.1"/>
    </source>
</evidence>
<evidence type="ECO:0000259" key="2">
    <source>
        <dbReference type="Pfam" id="PF03384"/>
    </source>
</evidence>
<dbReference type="PANTHER" id="PTHR48449">
    <property type="entry name" value="DUF1985 DOMAIN-CONTAINING PROTEIN"/>
    <property type="match status" value="1"/>
</dbReference>
<name>A0A8T2CA58_9BRAS</name>
<feature type="domain" description="DUF287" evidence="2">
    <location>
        <begin position="369"/>
        <end position="421"/>
    </location>
</feature>
<feature type="compositionally biased region" description="Basic residues" evidence="1">
    <location>
        <begin position="675"/>
        <end position="686"/>
    </location>
</feature>
<dbReference type="InterPro" id="IPR005048">
    <property type="entry name" value="DUF287"/>
</dbReference>
<dbReference type="InterPro" id="IPR015410">
    <property type="entry name" value="DUF1985"/>
</dbReference>
<evidence type="ECO:0000259" key="3">
    <source>
        <dbReference type="Pfam" id="PF09331"/>
    </source>
</evidence>
<feature type="compositionally biased region" description="Basic residues" evidence="1">
    <location>
        <begin position="439"/>
        <end position="448"/>
    </location>
</feature>
<evidence type="ECO:0008006" key="6">
    <source>
        <dbReference type="Google" id="ProtNLM"/>
    </source>
</evidence>
<feature type="region of interest" description="Disordered" evidence="1">
    <location>
        <begin position="1"/>
        <end position="22"/>
    </location>
</feature>